<accession>A0A058ZML4</accession>
<proteinExistence type="predicted"/>
<organism evidence="1 2">
    <name type="scientific">Actibacterium atlanticum</name>
    <dbReference type="NCBI Taxonomy" id="1461693"/>
    <lineage>
        <taxon>Bacteria</taxon>
        <taxon>Pseudomonadati</taxon>
        <taxon>Pseudomonadota</taxon>
        <taxon>Alphaproteobacteria</taxon>
        <taxon>Rhodobacterales</taxon>
        <taxon>Roseobacteraceae</taxon>
        <taxon>Actibacterium</taxon>
    </lineage>
</organism>
<dbReference type="InterPro" id="IPR050155">
    <property type="entry name" value="HAD-like_hydrolase_sf"/>
</dbReference>
<dbReference type="GO" id="GO:0006281">
    <property type="term" value="P:DNA repair"/>
    <property type="evidence" value="ECO:0007669"/>
    <property type="project" value="TreeGrafter"/>
</dbReference>
<reference evidence="1 2" key="1">
    <citation type="submission" date="2013-04" db="EMBL/GenBank/DDBJ databases">
        <title>Shimia sp. 22II-S11-Z10 Genome Sequencing.</title>
        <authorList>
            <person name="Lai Q."/>
            <person name="Li G."/>
            <person name="Shao Z."/>
        </authorList>
    </citation>
    <scope>NUCLEOTIDE SEQUENCE [LARGE SCALE GENOMIC DNA]</scope>
    <source>
        <strain evidence="2">22II-S11-Z10</strain>
    </source>
</reference>
<dbReference type="Proteomes" id="UP000024836">
    <property type="component" value="Unassembled WGS sequence"/>
</dbReference>
<comment type="caution">
    <text evidence="1">The sequence shown here is derived from an EMBL/GenBank/DDBJ whole genome shotgun (WGS) entry which is preliminary data.</text>
</comment>
<evidence type="ECO:0000313" key="1">
    <source>
        <dbReference type="EMBL" id="KCV82758.1"/>
    </source>
</evidence>
<dbReference type="eggNOG" id="COG0546">
    <property type="taxonomic scope" value="Bacteria"/>
</dbReference>
<dbReference type="NCBIfam" id="TIGR01549">
    <property type="entry name" value="HAD-SF-IA-v1"/>
    <property type="match status" value="1"/>
</dbReference>
<dbReference type="Pfam" id="PF13419">
    <property type="entry name" value="HAD_2"/>
    <property type="match status" value="1"/>
</dbReference>
<dbReference type="PANTHER" id="PTHR43434:SF24">
    <property type="entry name" value="HYDROLASE-RELATED"/>
    <property type="match status" value="1"/>
</dbReference>
<dbReference type="SFLD" id="SFLDG01135">
    <property type="entry name" value="C1.5.6:_HAD__Beta-PGM__Phospha"/>
    <property type="match status" value="1"/>
</dbReference>
<dbReference type="SUPFAM" id="SSF56784">
    <property type="entry name" value="HAD-like"/>
    <property type="match status" value="1"/>
</dbReference>
<dbReference type="GO" id="GO:0005829">
    <property type="term" value="C:cytosol"/>
    <property type="evidence" value="ECO:0007669"/>
    <property type="project" value="TreeGrafter"/>
</dbReference>
<gene>
    <name evidence="1" type="ORF">ATO10_04092</name>
</gene>
<dbReference type="GO" id="GO:0008967">
    <property type="term" value="F:phosphoglycolate phosphatase activity"/>
    <property type="evidence" value="ECO:0007669"/>
    <property type="project" value="TreeGrafter"/>
</dbReference>
<dbReference type="PANTHER" id="PTHR43434">
    <property type="entry name" value="PHOSPHOGLYCOLATE PHOSPHATASE"/>
    <property type="match status" value="1"/>
</dbReference>
<evidence type="ECO:0000313" key="2">
    <source>
        <dbReference type="Proteomes" id="UP000024836"/>
    </source>
</evidence>
<dbReference type="Gene3D" id="3.40.50.1000">
    <property type="entry name" value="HAD superfamily/HAD-like"/>
    <property type="match status" value="1"/>
</dbReference>
<dbReference type="STRING" id="1461693.ATO10_04092"/>
<dbReference type="AlphaFoldDB" id="A0A058ZML4"/>
<keyword evidence="2" id="KW-1185">Reference proteome</keyword>
<sequence length="220" mass="23510">MTRLKLAIFDVDGTLADSQGHIRIAMEGAFDLAGLPVPSDVLSIVGLSLPQAMRHLVPDASEAQIETLVDGYKATYSAHRAGTSPVPLYPGAMEAIKQLHARDDVLLGIATGKSQKGLRHLLAAHGLDRYFVTTQVADHHPSKPHPSMVLTALAETGVEACDAVMIGDTSFDMQMAQAARVAGVGVSWGYHGVANLTPARHVLHDFAELIPALDQIWRNP</sequence>
<name>A0A058ZML4_9RHOB</name>
<dbReference type="RefSeq" id="WP_035248529.1">
    <property type="nucleotide sequence ID" value="NZ_AQQY01000002.1"/>
</dbReference>
<dbReference type="Gene3D" id="1.10.150.240">
    <property type="entry name" value="Putative phosphatase, domain 2"/>
    <property type="match status" value="1"/>
</dbReference>
<dbReference type="InterPro" id="IPR036412">
    <property type="entry name" value="HAD-like_sf"/>
</dbReference>
<dbReference type="SFLD" id="SFLDS00003">
    <property type="entry name" value="Haloacid_Dehalogenase"/>
    <property type="match status" value="1"/>
</dbReference>
<dbReference type="InterPro" id="IPR006439">
    <property type="entry name" value="HAD-SF_hydro_IA"/>
</dbReference>
<dbReference type="SFLD" id="SFLDG01129">
    <property type="entry name" value="C1.5:_HAD__Beta-PGM__Phosphata"/>
    <property type="match status" value="1"/>
</dbReference>
<dbReference type="PATRIC" id="fig|1461693.3.peg.836"/>
<dbReference type="InterPro" id="IPR023198">
    <property type="entry name" value="PGP-like_dom2"/>
</dbReference>
<keyword evidence="1" id="KW-0378">Hydrolase</keyword>
<dbReference type="OrthoDB" id="9793014at2"/>
<protein>
    <submittedName>
        <fullName evidence="1">Hydrolase</fullName>
    </submittedName>
</protein>
<dbReference type="InterPro" id="IPR023214">
    <property type="entry name" value="HAD_sf"/>
</dbReference>
<dbReference type="InterPro" id="IPR041492">
    <property type="entry name" value="HAD_2"/>
</dbReference>
<dbReference type="EMBL" id="AQQY01000002">
    <property type="protein sequence ID" value="KCV82758.1"/>
    <property type="molecule type" value="Genomic_DNA"/>
</dbReference>